<dbReference type="PATRIC" id="fig|1004151.3.peg.1996"/>
<reference evidence="1 2" key="1">
    <citation type="submission" date="2013-11" db="EMBL/GenBank/DDBJ databases">
        <title>Elucidation of the Photorhabdus temperata genome and generation of transposon mutant library to identify motility mutants.</title>
        <authorList>
            <person name="Hurst S.G.IV."/>
            <person name="Micheals B."/>
            <person name="Abebe-Akele F."/>
            <person name="Rowedder H."/>
            <person name="Bullock H."/>
            <person name="Jackobeck R."/>
            <person name="Janicki E."/>
            <person name="Tisa L.S."/>
        </authorList>
    </citation>
    <scope>NUCLEOTIDE SEQUENCE [LARGE SCALE GENOMIC DNA]</scope>
    <source>
        <strain evidence="1 2">NC19</strain>
    </source>
</reference>
<dbReference type="RefSeq" id="WP_245219034.1">
    <property type="nucleotide sequence ID" value="NZ_AYSJ01000009.1"/>
</dbReference>
<accession>W3V9X0</accession>
<comment type="caution">
    <text evidence="1">The sequence shown here is derived from an EMBL/GenBank/DDBJ whole genome shotgun (WGS) entry which is preliminary data.</text>
</comment>
<evidence type="ECO:0000313" key="2">
    <source>
        <dbReference type="Proteomes" id="UP000018957"/>
    </source>
</evidence>
<protein>
    <submittedName>
        <fullName evidence="1">Uncharacterized protein</fullName>
    </submittedName>
</protein>
<sequence>MNHRQQKRGRRESAPAIPVQLSVELNTLQLLWEYWAEELTRLAASVLGQLHDV</sequence>
<evidence type="ECO:0000313" key="1">
    <source>
        <dbReference type="EMBL" id="ETS31849.1"/>
    </source>
</evidence>
<organism evidence="1 2">
    <name type="scientific">Photorhabdus khanii NC19</name>
    <dbReference type="NCBI Taxonomy" id="1004151"/>
    <lineage>
        <taxon>Bacteria</taxon>
        <taxon>Pseudomonadati</taxon>
        <taxon>Pseudomonadota</taxon>
        <taxon>Gammaproteobacteria</taxon>
        <taxon>Enterobacterales</taxon>
        <taxon>Morganellaceae</taxon>
        <taxon>Photorhabdus</taxon>
    </lineage>
</organism>
<gene>
    <name evidence="1" type="ORF">PTE_01947</name>
</gene>
<dbReference type="Proteomes" id="UP000018957">
    <property type="component" value="Unassembled WGS sequence"/>
</dbReference>
<keyword evidence="2" id="KW-1185">Reference proteome</keyword>
<proteinExistence type="predicted"/>
<dbReference type="AlphaFoldDB" id="W3V9X0"/>
<name>W3V9X0_9GAMM</name>
<dbReference type="EMBL" id="AYSJ01000009">
    <property type="protein sequence ID" value="ETS31849.1"/>
    <property type="molecule type" value="Genomic_DNA"/>
</dbReference>